<feature type="transmembrane region" description="Helical" evidence="6">
    <location>
        <begin position="277"/>
        <end position="299"/>
    </location>
</feature>
<dbReference type="PANTHER" id="PTHR30287">
    <property type="entry name" value="MEMBRANE COMPONENT OF PREDICTED ABC SUPERFAMILY METABOLITE UPTAKE TRANSPORTER"/>
    <property type="match status" value="1"/>
</dbReference>
<evidence type="ECO:0000256" key="2">
    <source>
        <dbReference type="ARBA" id="ARBA00022475"/>
    </source>
</evidence>
<feature type="transmembrane region" description="Helical" evidence="6">
    <location>
        <begin position="21"/>
        <end position="43"/>
    </location>
</feature>
<keyword evidence="9" id="KW-1185">Reference proteome</keyword>
<dbReference type="EMBL" id="NGFP01000082">
    <property type="protein sequence ID" value="OUC95389.1"/>
    <property type="molecule type" value="Genomic_DNA"/>
</dbReference>
<dbReference type="RefSeq" id="WP_086574192.1">
    <property type="nucleotide sequence ID" value="NZ_NGFP01000082.1"/>
</dbReference>
<keyword evidence="3 6" id="KW-0812">Transmembrane</keyword>
<feature type="transmembrane region" description="Helical" evidence="6">
    <location>
        <begin position="150"/>
        <end position="169"/>
    </location>
</feature>
<feature type="transmembrane region" description="Helical" evidence="6">
    <location>
        <begin position="319"/>
        <end position="339"/>
    </location>
</feature>
<proteinExistence type="predicted"/>
<feature type="transmembrane region" description="Helical" evidence="6">
    <location>
        <begin position="49"/>
        <end position="78"/>
    </location>
</feature>
<evidence type="ECO:0000256" key="5">
    <source>
        <dbReference type="ARBA" id="ARBA00023136"/>
    </source>
</evidence>
<feature type="domain" description="ABC3 transporter permease C-terminal" evidence="7">
    <location>
        <begin position="58"/>
        <end position="176"/>
    </location>
</feature>
<feature type="transmembrane region" description="Helical" evidence="6">
    <location>
        <begin position="225"/>
        <end position="244"/>
    </location>
</feature>
<dbReference type="Pfam" id="PF02687">
    <property type="entry name" value="FtsX"/>
    <property type="match status" value="2"/>
</dbReference>
<dbReference type="GO" id="GO:0005886">
    <property type="term" value="C:plasma membrane"/>
    <property type="evidence" value="ECO:0007669"/>
    <property type="project" value="UniProtKB-SubCell"/>
</dbReference>
<name>A0A243RKG7_9ACTN</name>
<feature type="domain" description="ABC3 transporter permease C-terminal" evidence="7">
    <location>
        <begin position="325"/>
        <end position="432"/>
    </location>
</feature>
<reference evidence="8 9" key="1">
    <citation type="submission" date="2017-05" db="EMBL/GenBank/DDBJ databases">
        <title>Biotechnological potential of actinobacteria isolated from South African environments.</title>
        <authorList>
            <person name="Le Roes-Hill M."/>
            <person name="Prins A."/>
            <person name="Durrell K.A."/>
        </authorList>
    </citation>
    <scope>NUCLEOTIDE SEQUENCE [LARGE SCALE GENOMIC DNA]</scope>
    <source>
        <strain evidence="8">M26</strain>
    </source>
</reference>
<comment type="subcellular location">
    <subcellularLocation>
        <location evidence="1">Cell membrane</location>
        <topology evidence="1">Multi-pass membrane protein</topology>
    </subcellularLocation>
</comment>
<feature type="transmembrane region" description="Helical" evidence="6">
    <location>
        <begin position="360"/>
        <end position="387"/>
    </location>
</feature>
<evidence type="ECO:0000313" key="8">
    <source>
        <dbReference type="EMBL" id="OUC95389.1"/>
    </source>
</evidence>
<feature type="transmembrane region" description="Helical" evidence="6">
    <location>
        <begin position="190"/>
        <end position="213"/>
    </location>
</feature>
<evidence type="ECO:0000256" key="4">
    <source>
        <dbReference type="ARBA" id="ARBA00022989"/>
    </source>
</evidence>
<feature type="transmembrane region" description="Helical" evidence="6">
    <location>
        <begin position="407"/>
        <end position="426"/>
    </location>
</feature>
<sequence>MTLVLAWNNVRTNRTGFAASFVAVLLAVMLVSSSGLLVASAGADDELNGIMGLLVLSALVSGFVSVFVVSGTLSLHVLRQRRTWGLLRSVGMTPWQVRRLVMAEALVVAVLASAAGCALAVPYAGAVAAFMRAVGLTPAGIPLEVTWGPFVLALVVGLVVTLLAAWGAARKAVRAGPLEVLRESAAQQRLMPWPRAVAGVVALAGGVALLSLVPHVKAVAAVPTGLGATMALCVGASALGPVLLRGMGWILGAPAAWLDPGAGTLARASLITQPRRAMSAASPVMLAVALACTFLFAVSTSDAAAGVTRTGPSAWAAPVLVGSGVAYTVISVLNAMAMSMAERAEEIRLLRSVGTEPGQLARAVCWESLIVTCAGALLGTGIAAASLAALGKAATGELWFAYSVPQYLGLVTVCAVSGLIGGLAATRKARHGPLIS</sequence>
<evidence type="ECO:0000256" key="1">
    <source>
        <dbReference type="ARBA" id="ARBA00004651"/>
    </source>
</evidence>
<evidence type="ECO:0000259" key="7">
    <source>
        <dbReference type="Pfam" id="PF02687"/>
    </source>
</evidence>
<dbReference type="InterPro" id="IPR003838">
    <property type="entry name" value="ABC3_permease_C"/>
</dbReference>
<dbReference type="PANTHER" id="PTHR30287:SF1">
    <property type="entry name" value="INNER MEMBRANE PROTEIN"/>
    <property type="match status" value="1"/>
</dbReference>
<organism evidence="8 9">
    <name type="scientific">Streptosporangium minutum</name>
    <dbReference type="NCBI Taxonomy" id="569862"/>
    <lineage>
        <taxon>Bacteria</taxon>
        <taxon>Bacillati</taxon>
        <taxon>Actinomycetota</taxon>
        <taxon>Actinomycetes</taxon>
        <taxon>Streptosporangiales</taxon>
        <taxon>Streptosporangiaceae</taxon>
        <taxon>Streptosporangium</taxon>
    </lineage>
</organism>
<keyword evidence="2" id="KW-1003">Cell membrane</keyword>
<evidence type="ECO:0000256" key="6">
    <source>
        <dbReference type="SAM" id="Phobius"/>
    </source>
</evidence>
<protein>
    <recommendedName>
        <fullName evidence="7">ABC3 transporter permease C-terminal domain-containing protein</fullName>
    </recommendedName>
</protein>
<evidence type="ECO:0000256" key="3">
    <source>
        <dbReference type="ARBA" id="ARBA00022692"/>
    </source>
</evidence>
<accession>A0A243RKG7</accession>
<comment type="caution">
    <text evidence="8">The sequence shown here is derived from an EMBL/GenBank/DDBJ whole genome shotgun (WGS) entry which is preliminary data.</text>
</comment>
<evidence type="ECO:0000313" key="9">
    <source>
        <dbReference type="Proteomes" id="UP000194761"/>
    </source>
</evidence>
<gene>
    <name evidence="8" type="ORF">CA984_18930</name>
</gene>
<feature type="transmembrane region" description="Helical" evidence="6">
    <location>
        <begin position="105"/>
        <end position="130"/>
    </location>
</feature>
<keyword evidence="5 6" id="KW-0472">Membrane</keyword>
<keyword evidence="4 6" id="KW-1133">Transmembrane helix</keyword>
<dbReference type="Proteomes" id="UP000194761">
    <property type="component" value="Unassembled WGS sequence"/>
</dbReference>
<dbReference type="AlphaFoldDB" id="A0A243RKG7"/>
<dbReference type="InterPro" id="IPR038766">
    <property type="entry name" value="Membrane_comp_ABC_pdt"/>
</dbReference>